<gene>
    <name evidence="1" type="ORF">MES4922_10261</name>
</gene>
<accession>A0ABM9DCU2</accession>
<keyword evidence="2" id="KW-1185">Reference proteome</keyword>
<evidence type="ECO:0000313" key="1">
    <source>
        <dbReference type="EMBL" id="CAH2394348.1"/>
    </source>
</evidence>
<dbReference type="Proteomes" id="UP001152604">
    <property type="component" value="Unassembled WGS sequence"/>
</dbReference>
<reference evidence="1" key="1">
    <citation type="submission" date="2022-03" db="EMBL/GenBank/DDBJ databases">
        <authorList>
            <person name="Brunel B."/>
        </authorList>
    </citation>
    <scope>NUCLEOTIDE SEQUENCE</scope>
    <source>
        <strain evidence="1">STM4922sample</strain>
    </source>
</reference>
<dbReference type="EMBL" id="CAKXZS010000001">
    <property type="protein sequence ID" value="CAH2394348.1"/>
    <property type="molecule type" value="Genomic_DNA"/>
</dbReference>
<sequence length="152" mass="16858">MLRNFESAETGNGAGARESCSKYPVFSGVRKLTATMRLEIPVRYQRHRHSAIASAADGSRFLLPCSPFAPLAGLVGLEAAGVRDAVEAAGASLLYLPPFSPKFNRLRAPSPHSRRCCEQNRENYQGSVRRGRRGHRPLHLSRMCQLLQSRRI</sequence>
<evidence type="ECO:0000313" key="2">
    <source>
        <dbReference type="Proteomes" id="UP001152604"/>
    </source>
</evidence>
<comment type="caution">
    <text evidence="1">The sequence shown here is derived from an EMBL/GenBank/DDBJ whole genome shotgun (WGS) entry which is preliminary data.</text>
</comment>
<protein>
    <submittedName>
        <fullName evidence="1">Uncharacterized protein</fullName>
    </submittedName>
</protein>
<proteinExistence type="predicted"/>
<name>A0ABM9DCU2_9HYPH</name>
<organism evidence="1 2">
    <name type="scientific">Mesorhizobium ventifaucium</name>
    <dbReference type="NCBI Taxonomy" id="666020"/>
    <lineage>
        <taxon>Bacteria</taxon>
        <taxon>Pseudomonadati</taxon>
        <taxon>Pseudomonadota</taxon>
        <taxon>Alphaproteobacteria</taxon>
        <taxon>Hyphomicrobiales</taxon>
        <taxon>Phyllobacteriaceae</taxon>
        <taxon>Mesorhizobium</taxon>
    </lineage>
</organism>